<evidence type="ECO:0000256" key="3">
    <source>
        <dbReference type="ARBA" id="ARBA00025589"/>
    </source>
</evidence>
<evidence type="ECO:0000313" key="5">
    <source>
        <dbReference type="EMBL" id="MDA3625904.1"/>
    </source>
</evidence>
<proteinExistence type="inferred from homology"/>
<keyword evidence="2" id="KW-0227">DNA damage</keyword>
<keyword evidence="6" id="KW-1185">Reference proteome</keyword>
<comment type="function">
    <text evidence="3">Poorly processive, error-prone DNA polymerase involved in untargeted mutagenesis. Copies undamaged DNA at stalled replication forks, which arise in vivo from mismatched or misaligned primer ends. These misaligned primers can be extended by PolIV. Exhibits no 3'-5' exonuclease (proofreading) activity. May be involved in translesional synthesis, in conjunction with the beta clamp from PolIII.</text>
</comment>
<organism evidence="5 6">
    <name type="scientific">Saccharopolyspora oryzae</name>
    <dbReference type="NCBI Taxonomy" id="2997343"/>
    <lineage>
        <taxon>Bacteria</taxon>
        <taxon>Bacillati</taxon>
        <taxon>Actinomycetota</taxon>
        <taxon>Actinomycetes</taxon>
        <taxon>Pseudonocardiales</taxon>
        <taxon>Pseudonocardiaceae</taxon>
        <taxon>Saccharopolyspora</taxon>
    </lineage>
</organism>
<dbReference type="InterPro" id="IPR001126">
    <property type="entry name" value="UmuC"/>
</dbReference>
<dbReference type="RefSeq" id="WP_270948478.1">
    <property type="nucleotide sequence ID" value="NZ_JAQGLA010000011.1"/>
</dbReference>
<dbReference type="Gene3D" id="3.40.1170.60">
    <property type="match status" value="1"/>
</dbReference>
<protein>
    <submittedName>
        <fullName evidence="5">DNA polymerase Y family protein</fullName>
    </submittedName>
</protein>
<comment type="caution">
    <text evidence="5">The sequence shown here is derived from an EMBL/GenBank/DDBJ whole genome shotgun (WGS) entry which is preliminary data.</text>
</comment>
<dbReference type="EMBL" id="JAQGLA010000011">
    <property type="protein sequence ID" value="MDA3625904.1"/>
    <property type="molecule type" value="Genomic_DNA"/>
</dbReference>
<dbReference type="PANTHER" id="PTHR35369:SF2">
    <property type="entry name" value="BLR3025 PROTEIN"/>
    <property type="match status" value="1"/>
</dbReference>
<dbReference type="CDD" id="cd03468">
    <property type="entry name" value="PolY_like"/>
    <property type="match status" value="1"/>
</dbReference>
<dbReference type="Pfam" id="PF00817">
    <property type="entry name" value="IMS"/>
    <property type="match status" value="1"/>
</dbReference>
<dbReference type="Gene3D" id="3.30.70.270">
    <property type="match status" value="1"/>
</dbReference>
<name>A0ABT4UW14_9PSEU</name>
<feature type="domain" description="UmuC" evidence="4">
    <location>
        <begin position="29"/>
        <end position="151"/>
    </location>
</feature>
<evidence type="ECO:0000256" key="1">
    <source>
        <dbReference type="ARBA" id="ARBA00010945"/>
    </source>
</evidence>
<gene>
    <name evidence="5" type="ORF">OU415_10685</name>
</gene>
<evidence type="ECO:0000259" key="4">
    <source>
        <dbReference type="PROSITE" id="PS50173"/>
    </source>
</evidence>
<evidence type="ECO:0000313" key="6">
    <source>
        <dbReference type="Proteomes" id="UP001210380"/>
    </source>
</evidence>
<evidence type="ECO:0000256" key="2">
    <source>
        <dbReference type="ARBA" id="ARBA00022763"/>
    </source>
</evidence>
<sequence length="557" mass="59650">MPPRRLVVWCPDWPVVAAARAAELGSLVPTAVFAANRVVACSATARDGGVRRGMRRREAQSRCPDLVVCEHDPDRDARLFEPVVAAVEDMMPGVEIVRPGLVAVPARGPARYFGSEAGAAERVIDKIDAQVGVECQVGIADGLFAAVLAARRGQLVAPGLSPEFLAPLAVDEIDQLADRLTGRQVAQRAELVDLLRRLGIRTLGEFAALDPSDVATRFGRSALVMHRAAGGREERPVLRRQVPPDLVVSEELDPPVDRVDRAAFAAKVLADRLHARLGDLGLACTRLGISARTEHGEELDRVWRCAEPLTPAATADRVRWQLDGWLNGRSGSQRPTAGVSVLSLRPEEVVGAGGLQLDLLSAATGEADARAGRAFARVQGMLGPEAVLTGVLDGGRDLRDQVRFVPWGDERRPALAPDHPWPGRIPSPSPSVVPDSPWPAVVLDVEGRPVEVTDRDRLTAAPSRVEVAGGRSRAVSGWAGPWPVTERWWVELLADGAGQTAPATQVPPRSLVRVQVVLEADSSTAEPGAPGAELEAGEVALLLVHEQGRWWVQGAYR</sequence>
<dbReference type="SUPFAM" id="SSF56672">
    <property type="entry name" value="DNA/RNA polymerases"/>
    <property type="match status" value="1"/>
</dbReference>
<dbReference type="InterPro" id="IPR043128">
    <property type="entry name" value="Rev_trsase/Diguanyl_cyclase"/>
</dbReference>
<dbReference type="PANTHER" id="PTHR35369">
    <property type="entry name" value="BLR3025 PROTEIN-RELATED"/>
    <property type="match status" value="1"/>
</dbReference>
<dbReference type="PROSITE" id="PS50173">
    <property type="entry name" value="UMUC"/>
    <property type="match status" value="1"/>
</dbReference>
<accession>A0ABT4UW14</accession>
<dbReference type="InterPro" id="IPR043502">
    <property type="entry name" value="DNA/RNA_pol_sf"/>
</dbReference>
<comment type="similarity">
    <text evidence="1">Belongs to the DNA polymerase type-Y family.</text>
</comment>
<dbReference type="Proteomes" id="UP001210380">
    <property type="component" value="Unassembled WGS sequence"/>
</dbReference>
<reference evidence="5 6" key="1">
    <citation type="submission" date="2022-11" db="EMBL/GenBank/DDBJ databases">
        <title>Draft genome sequence of Saccharopolyspora sp. WRP15-2 isolated from rhizosphere soils of wild rice in Thailand.</title>
        <authorList>
            <person name="Duangmal K."/>
            <person name="Kammanee S."/>
            <person name="Muangham S."/>
        </authorList>
    </citation>
    <scope>NUCLEOTIDE SEQUENCE [LARGE SCALE GENOMIC DNA]</scope>
    <source>
        <strain evidence="5 6">WRP15-2</strain>
    </source>
</reference>
<dbReference type="InterPro" id="IPR050356">
    <property type="entry name" value="SulA_CellDiv_inhibitor"/>
</dbReference>